<keyword evidence="4" id="KW-0808">Transferase</keyword>
<keyword evidence="5" id="KW-1185">Reference proteome</keyword>
<evidence type="ECO:0000313" key="5">
    <source>
        <dbReference type="Proteomes" id="UP000265643"/>
    </source>
</evidence>
<sequence length="260" mass="30452">MKREELTKKMRWDIAEKLAAERLPYVNSITKPVHPKKSFYGDVIKRIFDILISSFVLLLTFPINILIGIITLLDVGFPIFFKQERTGKDGKPFQIIKFRNMRETKDEFGELLPPDQRVTKFGRFVRKTSLDELLNFWSILKGDMSLIGPRPLVPEYFERYSDRHKMRLAVKPGLECPPRKALDHVWSWQEQFENDVWYVEHVSFLTDCFMIIKLITYALNKKASKARGNAIRGSFMGYDMEGTAISFEDITDEDIEKMIL</sequence>
<keyword evidence="2" id="KW-0812">Transmembrane</keyword>
<dbReference type="InterPro" id="IPR003362">
    <property type="entry name" value="Bact_transf"/>
</dbReference>
<evidence type="ECO:0000259" key="3">
    <source>
        <dbReference type="Pfam" id="PF02397"/>
    </source>
</evidence>
<feature type="domain" description="Bacterial sugar transferase" evidence="3">
    <location>
        <begin position="45"/>
        <end position="216"/>
    </location>
</feature>
<dbReference type="PANTHER" id="PTHR30576:SF8">
    <property type="entry name" value="UNDECAPRENYL-PHOSPHATE GALACTOSE PHOSPHOTRANSFERASE"/>
    <property type="match status" value="1"/>
</dbReference>
<keyword evidence="2" id="KW-1133">Transmembrane helix</keyword>
<dbReference type="EMBL" id="BHGK01000001">
    <property type="protein sequence ID" value="GCA66499.1"/>
    <property type="molecule type" value="Genomic_DNA"/>
</dbReference>
<accession>A0A391P9V4</accession>
<dbReference type="PANTHER" id="PTHR30576">
    <property type="entry name" value="COLANIC BIOSYNTHESIS UDP-GLUCOSE LIPID CARRIER TRANSFERASE"/>
    <property type="match status" value="1"/>
</dbReference>
<dbReference type="Pfam" id="PF02397">
    <property type="entry name" value="Bac_transf"/>
    <property type="match status" value="1"/>
</dbReference>
<evidence type="ECO:0000256" key="1">
    <source>
        <dbReference type="ARBA" id="ARBA00006464"/>
    </source>
</evidence>
<evidence type="ECO:0000256" key="2">
    <source>
        <dbReference type="SAM" id="Phobius"/>
    </source>
</evidence>
<protein>
    <submittedName>
        <fullName evidence="4">Sugar transferase</fullName>
    </submittedName>
</protein>
<feature type="transmembrane region" description="Helical" evidence="2">
    <location>
        <begin position="47"/>
        <end position="73"/>
    </location>
</feature>
<dbReference type="Proteomes" id="UP000265643">
    <property type="component" value="Unassembled WGS sequence"/>
</dbReference>
<dbReference type="RefSeq" id="WP_119297722.1">
    <property type="nucleotide sequence ID" value="NZ_BHGK01000001.1"/>
</dbReference>
<comment type="caution">
    <text evidence="4">The sequence shown here is derived from an EMBL/GenBank/DDBJ whole genome shotgun (WGS) entry which is preliminary data.</text>
</comment>
<evidence type="ECO:0000313" key="4">
    <source>
        <dbReference type="EMBL" id="GCA66499.1"/>
    </source>
</evidence>
<name>A0A391P9V4_9FIRM</name>
<proteinExistence type="inferred from homology"/>
<comment type="similarity">
    <text evidence="1">Belongs to the bacterial sugar transferase family.</text>
</comment>
<dbReference type="GO" id="GO:0016780">
    <property type="term" value="F:phosphotransferase activity, for other substituted phosphate groups"/>
    <property type="evidence" value="ECO:0007669"/>
    <property type="project" value="TreeGrafter"/>
</dbReference>
<gene>
    <name evidence="4" type="ORF">KGMB01110_09350</name>
</gene>
<organism evidence="4 5">
    <name type="scientific">Mediterraneibacter butyricigenes</name>
    <dbReference type="NCBI Taxonomy" id="2316025"/>
    <lineage>
        <taxon>Bacteria</taxon>
        <taxon>Bacillati</taxon>
        <taxon>Bacillota</taxon>
        <taxon>Clostridia</taxon>
        <taxon>Lachnospirales</taxon>
        <taxon>Lachnospiraceae</taxon>
        <taxon>Mediterraneibacter</taxon>
    </lineage>
</organism>
<keyword evidence="2" id="KW-0472">Membrane</keyword>
<reference evidence="5" key="1">
    <citation type="submission" date="2018-09" db="EMBL/GenBank/DDBJ databases">
        <title>Draft Genome Sequence of Mediterraneibacter sp. KCTC 15684.</title>
        <authorList>
            <person name="Kim J.S."/>
            <person name="Han K.I."/>
            <person name="Suh M.K."/>
            <person name="Lee K.C."/>
            <person name="Eom M.K."/>
            <person name="Lee J.H."/>
            <person name="Park S.H."/>
            <person name="Kang S.W."/>
            <person name="Park J.E."/>
            <person name="Oh B.S."/>
            <person name="Yu S.Y."/>
            <person name="Choi S.H."/>
            <person name="Lee D.H."/>
            <person name="Yoon H."/>
            <person name="Kim B."/>
            <person name="Yang S.J."/>
            <person name="Lee J.S."/>
        </authorList>
    </citation>
    <scope>NUCLEOTIDE SEQUENCE [LARGE SCALE GENOMIC DNA]</scope>
    <source>
        <strain evidence="5">KCTC 15684</strain>
    </source>
</reference>
<dbReference type="AlphaFoldDB" id="A0A391P9V4"/>